<dbReference type="Gene3D" id="2.160.20.120">
    <property type="match status" value="1"/>
</dbReference>
<comment type="caution">
    <text evidence="3">The sequence shown here is derived from an EMBL/GenBank/DDBJ whole genome shotgun (WGS) entry which is preliminary data.</text>
</comment>
<evidence type="ECO:0000313" key="3">
    <source>
        <dbReference type="EMBL" id="MCK9686240.1"/>
    </source>
</evidence>
<accession>A0A9X2C2N4</accession>
<keyword evidence="4" id="KW-1185">Reference proteome</keyword>
<dbReference type="PANTHER" id="PTHR39200">
    <property type="entry name" value="HYPOTHETICAL EXPORTED PROTEIN"/>
    <property type="match status" value="1"/>
</dbReference>
<dbReference type="Proteomes" id="UP001139353">
    <property type="component" value="Unassembled WGS sequence"/>
</dbReference>
<proteinExistence type="predicted"/>
<protein>
    <submittedName>
        <fullName evidence="3">DUF2807 domain-containing protein</fullName>
    </submittedName>
</protein>
<feature type="domain" description="Putative auto-transporter adhesin head GIN" evidence="2">
    <location>
        <begin position="34"/>
        <end position="218"/>
    </location>
</feature>
<evidence type="ECO:0000313" key="4">
    <source>
        <dbReference type="Proteomes" id="UP001139353"/>
    </source>
</evidence>
<keyword evidence="1" id="KW-0732">Signal</keyword>
<dbReference type="EMBL" id="JAJLJH010000002">
    <property type="protein sequence ID" value="MCK9686240.1"/>
    <property type="molecule type" value="Genomic_DNA"/>
</dbReference>
<dbReference type="AlphaFoldDB" id="A0A9X2C2N4"/>
<dbReference type="Pfam" id="PF10988">
    <property type="entry name" value="DUF2807"/>
    <property type="match status" value="1"/>
</dbReference>
<evidence type="ECO:0000259" key="2">
    <source>
        <dbReference type="Pfam" id="PF10988"/>
    </source>
</evidence>
<reference evidence="3" key="1">
    <citation type="submission" date="2021-11" db="EMBL/GenBank/DDBJ databases">
        <title>BS-T2-15 a new species belonging to the Comamonadaceae family isolated from the soil of a French oak forest.</title>
        <authorList>
            <person name="Mieszkin S."/>
            <person name="Alain K."/>
        </authorList>
    </citation>
    <scope>NUCLEOTIDE SEQUENCE</scope>
    <source>
        <strain evidence="3">BS-T2-15</strain>
    </source>
</reference>
<organism evidence="3 4">
    <name type="scientific">Scleromatobacter humisilvae</name>
    <dbReference type="NCBI Taxonomy" id="2897159"/>
    <lineage>
        <taxon>Bacteria</taxon>
        <taxon>Pseudomonadati</taxon>
        <taxon>Pseudomonadota</taxon>
        <taxon>Betaproteobacteria</taxon>
        <taxon>Burkholderiales</taxon>
        <taxon>Sphaerotilaceae</taxon>
        <taxon>Scleromatobacter</taxon>
    </lineage>
</organism>
<feature type="signal peptide" evidence="1">
    <location>
        <begin position="1"/>
        <end position="22"/>
    </location>
</feature>
<gene>
    <name evidence="3" type="ORF">LPC04_11035</name>
</gene>
<dbReference type="InterPro" id="IPR021255">
    <property type="entry name" value="DUF2807"/>
</dbReference>
<dbReference type="RefSeq" id="WP_275682268.1">
    <property type="nucleotide sequence ID" value="NZ_JAJLJH010000002.1"/>
</dbReference>
<sequence>MNRHLSPLVLAALVLAPVLAHAQAPEGKIYAPGPFDNVVLDGAGQVRLVQGDRDEVFVAGDANAQEAVEVRLSGSRLKIDLPGSWKFWNNGSGAQVEVRVRHLSRLTLSGANDVVAPGPITGDHLTVSMAGSGVARFDQLQVSNLNFEISGAGEGQLAGKVDQFRLSVSGKGKIGAEQLRAGGADVSISGVGNAVLWTVNSLRVQISGAGHVDYWGQPTVRKSISGFGSVDARGDKQ</sequence>
<name>A0A9X2C2N4_9BURK</name>
<dbReference type="PANTHER" id="PTHR39200:SF1">
    <property type="entry name" value="AUTO-TRANSPORTER ADHESIN HEAD GIN DOMAIN-CONTAINING PROTEIN-RELATED"/>
    <property type="match status" value="1"/>
</dbReference>
<evidence type="ECO:0000256" key="1">
    <source>
        <dbReference type="SAM" id="SignalP"/>
    </source>
</evidence>
<feature type="chain" id="PRO_5040761474" evidence="1">
    <location>
        <begin position="23"/>
        <end position="237"/>
    </location>
</feature>